<feature type="repeat" description="TPR" evidence="13">
    <location>
        <begin position="563"/>
        <end position="596"/>
    </location>
</feature>
<gene>
    <name evidence="17" type="primary">TMTC1</name>
    <name evidence="17" type="ORF">FOL47_000434</name>
</gene>
<feature type="transmembrane region" description="Helical" evidence="15">
    <location>
        <begin position="183"/>
        <end position="203"/>
    </location>
</feature>
<feature type="transmembrane region" description="Helical" evidence="15">
    <location>
        <begin position="425"/>
        <end position="445"/>
    </location>
</feature>
<feature type="transmembrane region" description="Helical" evidence="15">
    <location>
        <begin position="395"/>
        <end position="413"/>
    </location>
</feature>
<feature type="compositionally biased region" description="Polar residues" evidence="14">
    <location>
        <begin position="65"/>
        <end position="75"/>
    </location>
</feature>
<feature type="region of interest" description="Disordered" evidence="14">
    <location>
        <begin position="65"/>
        <end position="84"/>
    </location>
</feature>
<evidence type="ECO:0000256" key="10">
    <source>
        <dbReference type="ARBA" id="ARBA00022824"/>
    </source>
</evidence>
<dbReference type="SMART" id="SM00028">
    <property type="entry name" value="TPR"/>
    <property type="match status" value="2"/>
</dbReference>
<dbReference type="EMBL" id="JAAPAO010000107">
    <property type="protein sequence ID" value="KAF4672519.1"/>
    <property type="molecule type" value="Genomic_DNA"/>
</dbReference>
<comment type="subcellular location">
    <subcellularLocation>
        <location evidence="2">Endoplasmic reticulum</location>
    </subcellularLocation>
    <subcellularLocation>
        <location evidence="1">Membrane</location>
        <topology evidence="1">Multi-pass membrane protein</topology>
    </subcellularLocation>
</comment>
<keyword evidence="12 15" id="KW-0472">Membrane</keyword>
<feature type="transmembrane region" description="Helical" evidence="15">
    <location>
        <begin position="310"/>
        <end position="330"/>
    </location>
</feature>
<dbReference type="SUPFAM" id="SSF48452">
    <property type="entry name" value="TPR-like"/>
    <property type="match status" value="1"/>
</dbReference>
<dbReference type="InterPro" id="IPR011990">
    <property type="entry name" value="TPR-like_helical_dom_sf"/>
</dbReference>
<dbReference type="Proteomes" id="UP000591131">
    <property type="component" value="Unassembled WGS sequence"/>
</dbReference>
<dbReference type="GO" id="GO:0030968">
    <property type="term" value="P:endoplasmic reticulum unfolded protein response"/>
    <property type="evidence" value="ECO:0007669"/>
    <property type="project" value="TreeGrafter"/>
</dbReference>
<evidence type="ECO:0000256" key="1">
    <source>
        <dbReference type="ARBA" id="ARBA00004141"/>
    </source>
</evidence>
<keyword evidence="10" id="KW-0256">Endoplasmic reticulum</keyword>
<evidence type="ECO:0000256" key="14">
    <source>
        <dbReference type="SAM" id="MobiDB-lite"/>
    </source>
</evidence>
<feature type="transmembrane region" description="Helical" evidence="15">
    <location>
        <begin position="271"/>
        <end position="298"/>
    </location>
</feature>
<dbReference type="PANTHER" id="PTHR44227">
    <property type="match status" value="1"/>
</dbReference>
<dbReference type="OrthoDB" id="19588at2759"/>
<evidence type="ECO:0000256" key="2">
    <source>
        <dbReference type="ARBA" id="ARBA00004240"/>
    </source>
</evidence>
<reference evidence="17 18" key="1">
    <citation type="submission" date="2020-04" db="EMBL/GenBank/DDBJ databases">
        <title>Perkinsus chesapeaki whole genome sequence.</title>
        <authorList>
            <person name="Bogema D.R."/>
        </authorList>
    </citation>
    <scope>NUCLEOTIDE SEQUENCE [LARGE SCALE GENOMIC DNA]</scope>
    <source>
        <strain evidence="17">ATCC PRA-425</strain>
    </source>
</reference>
<dbReference type="UniPathway" id="UPA00378"/>
<dbReference type="GO" id="GO:0004169">
    <property type="term" value="F:dolichyl-phosphate-mannose-protein mannosyltransferase activity"/>
    <property type="evidence" value="ECO:0007669"/>
    <property type="project" value="UniProtKB-EC"/>
</dbReference>
<feature type="domain" description="DUF1736" evidence="16">
    <location>
        <begin position="334"/>
        <end position="405"/>
    </location>
</feature>
<evidence type="ECO:0000256" key="4">
    <source>
        <dbReference type="ARBA" id="ARBA00007882"/>
    </source>
</evidence>
<evidence type="ECO:0000259" key="16">
    <source>
        <dbReference type="Pfam" id="PF08409"/>
    </source>
</evidence>
<dbReference type="EC" id="2.4.1.109" evidence="5"/>
<keyword evidence="7 15" id="KW-0812">Transmembrane</keyword>
<dbReference type="Gene3D" id="1.25.40.10">
    <property type="entry name" value="Tetratricopeptide repeat domain"/>
    <property type="match status" value="1"/>
</dbReference>
<evidence type="ECO:0000256" key="12">
    <source>
        <dbReference type="ARBA" id="ARBA00023136"/>
    </source>
</evidence>
<proteinExistence type="inferred from homology"/>
<evidence type="ECO:0000313" key="17">
    <source>
        <dbReference type="EMBL" id="KAF4672519.1"/>
    </source>
</evidence>
<evidence type="ECO:0000256" key="13">
    <source>
        <dbReference type="PROSITE-ProRule" id="PRU00339"/>
    </source>
</evidence>
<dbReference type="GO" id="GO:0016020">
    <property type="term" value="C:membrane"/>
    <property type="evidence" value="ECO:0007669"/>
    <property type="project" value="UniProtKB-SubCell"/>
</dbReference>
<comment type="caution">
    <text evidence="17">The sequence shown here is derived from an EMBL/GenBank/DDBJ whole genome shotgun (WGS) entry which is preliminary data.</text>
</comment>
<feature type="transmembrane region" description="Helical" evidence="15">
    <location>
        <begin position="230"/>
        <end position="251"/>
    </location>
</feature>
<evidence type="ECO:0000256" key="6">
    <source>
        <dbReference type="ARBA" id="ARBA00022679"/>
    </source>
</evidence>
<dbReference type="Pfam" id="PF08409">
    <property type="entry name" value="TMTC_DUF1736"/>
    <property type="match status" value="1"/>
</dbReference>
<evidence type="ECO:0000313" key="18">
    <source>
        <dbReference type="Proteomes" id="UP000591131"/>
    </source>
</evidence>
<protein>
    <recommendedName>
        <fullName evidence="5">dolichyl-phosphate-mannose--protein mannosyltransferase</fullName>
        <ecNumber evidence="5">2.4.1.109</ecNumber>
    </recommendedName>
</protein>
<sequence length="673" mass="75436">MVAGPVDPLEVHGLPQWAWNNLNEALDTLGSKEEDAHLSPIMFSIRTRLIECDTKTQVQIGQSISHPTVSCSSPSGPAVPLPEERTKTPSLSLKDVLIVVACSLPFYLSIICPEWYIDELFAITRNEDARGETPILEILQHDFWGNHMWSEGHWTHKSYRPIVTISYWLQYWFNGYLIKPQPLRVFSCLLNTTTALLLALVLCRVYNVKGRIAAVCAGIFAAHPIHTENVVYLVGRADIFATAFWLIAVLVHFELTERRFSSFPSKATMPLFALIILLACLSGFSKEPGFTVLVFLALTQVLKRQGPSRWKLAACLLASFGVIFKFRSWLVGGTKVDFSYVDTPIPYQSDISTRTLSYLHVHAVYAQLILLPINQSWDYSYNAIPVIKSLEDYRVLGILACYTALLCLGNSAIRKVRESDDPRPLLSIAAVLFPFVPASNLFFVVGTVDAVNWPRSAKTLHQFATTLHRADHLEEARELYLASLSIFDDNALTDYCIAQIDIETNRFNEAHDRFLKILAGHGIGFGSFNRFLIMVDFGFTLTAMRKYHIPVLKEGLTLNEDVPHALNALGICYLQLGDIAKGVEAFRRGIHYDPENPWLWSNLAAALLIGEGADSAGEAQRCAAFAVEKSTEAMGFIHPKFTLNYELATAKVESMIDISDSQPQLEFFFHRLL</sequence>
<organism evidence="17 18">
    <name type="scientific">Perkinsus chesapeaki</name>
    <name type="common">Clam parasite</name>
    <name type="synonym">Perkinsus andrewsi</name>
    <dbReference type="NCBI Taxonomy" id="330153"/>
    <lineage>
        <taxon>Eukaryota</taxon>
        <taxon>Sar</taxon>
        <taxon>Alveolata</taxon>
        <taxon>Perkinsozoa</taxon>
        <taxon>Perkinsea</taxon>
        <taxon>Perkinsida</taxon>
        <taxon>Perkinsidae</taxon>
        <taxon>Perkinsus</taxon>
    </lineage>
</organism>
<dbReference type="PROSITE" id="PS50005">
    <property type="entry name" value="TPR"/>
    <property type="match status" value="1"/>
</dbReference>
<dbReference type="GO" id="GO:0005783">
    <property type="term" value="C:endoplasmic reticulum"/>
    <property type="evidence" value="ECO:0007669"/>
    <property type="project" value="UniProtKB-SubCell"/>
</dbReference>
<comment type="similarity">
    <text evidence="4">Belongs to the TMTC family.</text>
</comment>
<evidence type="ECO:0000256" key="5">
    <source>
        <dbReference type="ARBA" id="ARBA00012839"/>
    </source>
</evidence>
<comment type="pathway">
    <text evidence="3">Protein modification; protein glycosylation.</text>
</comment>
<dbReference type="AlphaFoldDB" id="A0A7J6MLP2"/>
<evidence type="ECO:0000256" key="3">
    <source>
        <dbReference type="ARBA" id="ARBA00004922"/>
    </source>
</evidence>
<dbReference type="InterPro" id="IPR052346">
    <property type="entry name" value="O-mannosyl-transferase_TMTC"/>
</dbReference>
<evidence type="ECO:0000256" key="15">
    <source>
        <dbReference type="SAM" id="Phobius"/>
    </source>
</evidence>
<evidence type="ECO:0000256" key="8">
    <source>
        <dbReference type="ARBA" id="ARBA00022737"/>
    </source>
</evidence>
<accession>A0A7J6MLP2</accession>
<keyword evidence="6" id="KW-0808">Transferase</keyword>
<keyword evidence="8" id="KW-0677">Repeat</keyword>
<keyword evidence="18" id="KW-1185">Reference proteome</keyword>
<evidence type="ECO:0000256" key="11">
    <source>
        <dbReference type="ARBA" id="ARBA00022989"/>
    </source>
</evidence>
<keyword evidence="9 13" id="KW-0802">TPR repeat</keyword>
<dbReference type="InterPro" id="IPR019734">
    <property type="entry name" value="TPR_rpt"/>
</dbReference>
<keyword evidence="11 15" id="KW-1133">Transmembrane helix</keyword>
<evidence type="ECO:0000256" key="7">
    <source>
        <dbReference type="ARBA" id="ARBA00022692"/>
    </source>
</evidence>
<dbReference type="InterPro" id="IPR013618">
    <property type="entry name" value="TMTC_DUF1736"/>
</dbReference>
<evidence type="ECO:0000256" key="9">
    <source>
        <dbReference type="ARBA" id="ARBA00022803"/>
    </source>
</evidence>
<name>A0A7J6MLP2_PERCH</name>
<dbReference type="PANTHER" id="PTHR44227:SF3">
    <property type="entry name" value="PROTEIN O-MANNOSYL-TRANSFERASE TMTC4"/>
    <property type="match status" value="1"/>
</dbReference>